<dbReference type="PANTHER" id="PTHR30146:SF109">
    <property type="entry name" value="HTH-TYPE TRANSCRIPTIONAL REGULATOR GALS"/>
    <property type="match status" value="1"/>
</dbReference>
<dbReference type="eggNOG" id="COG1609">
    <property type="taxonomic scope" value="Bacteria"/>
</dbReference>
<evidence type="ECO:0000256" key="1">
    <source>
        <dbReference type="ARBA" id="ARBA00023015"/>
    </source>
</evidence>
<keyword evidence="2" id="KW-0238">DNA-binding</keyword>
<evidence type="ECO:0000313" key="6">
    <source>
        <dbReference type="Proteomes" id="UP000029052"/>
    </source>
</evidence>
<evidence type="ECO:0000256" key="2">
    <source>
        <dbReference type="ARBA" id="ARBA00023125"/>
    </source>
</evidence>
<dbReference type="EMBL" id="JGZB01000003">
    <property type="protein sequence ID" value="KFI68846.1"/>
    <property type="molecule type" value="Genomic_DNA"/>
</dbReference>
<dbReference type="SUPFAM" id="SSF53822">
    <property type="entry name" value="Periplasmic binding protein-like I"/>
    <property type="match status" value="1"/>
</dbReference>
<comment type="caution">
    <text evidence="5">The sequence shown here is derived from an EMBL/GenBank/DDBJ whole genome shotgun (WGS) entry which is preliminary data.</text>
</comment>
<evidence type="ECO:0000256" key="3">
    <source>
        <dbReference type="ARBA" id="ARBA00023163"/>
    </source>
</evidence>
<gene>
    <name evidence="5" type="ORF">BMAGN_0723</name>
</gene>
<dbReference type="GO" id="GO:0003700">
    <property type="term" value="F:DNA-binding transcription factor activity"/>
    <property type="evidence" value="ECO:0007669"/>
    <property type="project" value="TreeGrafter"/>
</dbReference>
<dbReference type="AlphaFoldDB" id="A0A087BCU6"/>
<keyword evidence="6" id="KW-1185">Reference proteome</keyword>
<protein>
    <submittedName>
        <fullName evidence="5">LacI-type transcriptional regulator</fullName>
    </submittedName>
</protein>
<dbReference type="InterPro" id="IPR028082">
    <property type="entry name" value="Peripla_BP_I"/>
</dbReference>
<keyword evidence="3" id="KW-0804">Transcription</keyword>
<dbReference type="Proteomes" id="UP000029052">
    <property type="component" value="Unassembled WGS sequence"/>
</dbReference>
<dbReference type="Gene3D" id="3.40.50.2300">
    <property type="match status" value="2"/>
</dbReference>
<dbReference type="PANTHER" id="PTHR30146">
    <property type="entry name" value="LACI-RELATED TRANSCRIPTIONAL REPRESSOR"/>
    <property type="match status" value="1"/>
</dbReference>
<proteinExistence type="predicted"/>
<dbReference type="InterPro" id="IPR046335">
    <property type="entry name" value="LacI/GalR-like_sensor"/>
</dbReference>
<evidence type="ECO:0000259" key="4">
    <source>
        <dbReference type="Pfam" id="PF13377"/>
    </source>
</evidence>
<organism evidence="5 6">
    <name type="scientific">Bifidobacterium magnum</name>
    <dbReference type="NCBI Taxonomy" id="1692"/>
    <lineage>
        <taxon>Bacteria</taxon>
        <taxon>Bacillati</taxon>
        <taxon>Actinomycetota</taxon>
        <taxon>Actinomycetes</taxon>
        <taxon>Bifidobacteriales</taxon>
        <taxon>Bifidobacteriaceae</taxon>
        <taxon>Bifidobacterium</taxon>
    </lineage>
</organism>
<dbReference type="STRING" id="1692.BMAGN_0723"/>
<feature type="domain" description="Transcriptional regulator LacI/GalR-like sensor" evidence="4">
    <location>
        <begin position="3"/>
        <end position="163"/>
    </location>
</feature>
<sequence>MAVNHLISCGRHRIALIVGDQAYTASQDRLKGALEALGEVGLEPVGPVRSGDWSESWGRAATRLLLEQGYEFDGVVCQNDQLARGCIDALKQRNLRIPEDVAVIGHDNWDVLTQSSRPSLTSIDNEAERIGRHAARFLMDAIDGNPHHGAEFIPCKLVQRESTLPLD</sequence>
<reference evidence="5 6" key="1">
    <citation type="submission" date="2014-03" db="EMBL/GenBank/DDBJ databases">
        <title>Genomics of Bifidobacteria.</title>
        <authorList>
            <person name="Ventura M."/>
            <person name="Milani C."/>
            <person name="Lugli G.A."/>
        </authorList>
    </citation>
    <scope>NUCLEOTIDE SEQUENCE [LARGE SCALE GENOMIC DNA]</scope>
    <source>
        <strain evidence="5 6">LMG 11591</strain>
    </source>
</reference>
<name>A0A087BCU6_9BIFI</name>
<dbReference type="Pfam" id="PF13377">
    <property type="entry name" value="Peripla_BP_3"/>
    <property type="match status" value="1"/>
</dbReference>
<evidence type="ECO:0000313" key="5">
    <source>
        <dbReference type="EMBL" id="KFI68846.1"/>
    </source>
</evidence>
<dbReference type="GO" id="GO:0000976">
    <property type="term" value="F:transcription cis-regulatory region binding"/>
    <property type="evidence" value="ECO:0007669"/>
    <property type="project" value="TreeGrafter"/>
</dbReference>
<keyword evidence="1" id="KW-0805">Transcription regulation</keyword>
<accession>A0A087BCU6</accession>